<dbReference type="PANTHER" id="PTHR33164">
    <property type="entry name" value="TRANSCRIPTIONAL REGULATOR, MARR FAMILY"/>
    <property type="match status" value="1"/>
</dbReference>
<dbReference type="RefSeq" id="WP_379930542.1">
    <property type="nucleotide sequence ID" value="NZ_JBHUMM010000043.1"/>
</dbReference>
<dbReference type="PANTHER" id="PTHR33164:SF43">
    <property type="entry name" value="HTH-TYPE TRANSCRIPTIONAL REPRESSOR YETL"/>
    <property type="match status" value="1"/>
</dbReference>
<dbReference type="EMBL" id="JBHUMM010000043">
    <property type="protein sequence ID" value="MFD2672985.1"/>
    <property type="molecule type" value="Genomic_DNA"/>
</dbReference>
<dbReference type="InterPro" id="IPR000835">
    <property type="entry name" value="HTH_MarR-typ"/>
</dbReference>
<dbReference type="Proteomes" id="UP001597497">
    <property type="component" value="Unassembled WGS sequence"/>
</dbReference>
<evidence type="ECO:0000313" key="3">
    <source>
        <dbReference type="EMBL" id="MFD2672985.1"/>
    </source>
</evidence>
<protein>
    <submittedName>
        <fullName evidence="3">MarR family winged helix-turn-helix transcriptional regulator</fullName>
    </submittedName>
</protein>
<dbReference type="SUPFAM" id="SSF46785">
    <property type="entry name" value="Winged helix' DNA-binding domain"/>
    <property type="match status" value="1"/>
</dbReference>
<reference evidence="4" key="1">
    <citation type="journal article" date="2019" name="Int. J. Syst. Evol. Microbiol.">
        <title>The Global Catalogue of Microorganisms (GCM) 10K type strain sequencing project: providing services to taxonomists for standard genome sequencing and annotation.</title>
        <authorList>
            <consortium name="The Broad Institute Genomics Platform"/>
            <consortium name="The Broad Institute Genome Sequencing Center for Infectious Disease"/>
            <person name="Wu L."/>
            <person name="Ma J."/>
        </authorList>
    </citation>
    <scope>NUCLEOTIDE SEQUENCE [LARGE SCALE GENOMIC DNA]</scope>
    <source>
        <strain evidence="4">KCTC 33676</strain>
    </source>
</reference>
<dbReference type="PRINTS" id="PR00598">
    <property type="entry name" value="HTHMARR"/>
</dbReference>
<dbReference type="InterPro" id="IPR036388">
    <property type="entry name" value="WH-like_DNA-bd_sf"/>
</dbReference>
<feature type="domain" description="HTH marR-type" evidence="2">
    <location>
        <begin position="3"/>
        <end position="135"/>
    </location>
</feature>
<keyword evidence="4" id="KW-1185">Reference proteome</keyword>
<dbReference type="InterPro" id="IPR039422">
    <property type="entry name" value="MarR/SlyA-like"/>
</dbReference>
<dbReference type="Gene3D" id="1.10.10.10">
    <property type="entry name" value="Winged helix-like DNA-binding domain superfamily/Winged helix DNA-binding domain"/>
    <property type="match status" value="1"/>
</dbReference>
<dbReference type="SMART" id="SM00347">
    <property type="entry name" value="HTH_MARR"/>
    <property type="match status" value="1"/>
</dbReference>
<sequence>MPSMPFDRLLHKLMREYKQHMEEHLAPQLTAGQFQVMEYMLTNEGPFKPSDMLDYLATTPAAVTTLLDRMERGGLIQRQRDEKDRRIVWIAMTRKGREAGEHGMELKNQFFQTCLDRISSHNQQLLLFLLNKVVHENGSDSSGNP</sequence>
<proteinExistence type="predicted"/>
<evidence type="ECO:0000259" key="2">
    <source>
        <dbReference type="PROSITE" id="PS50995"/>
    </source>
</evidence>
<comment type="caution">
    <text evidence="3">The sequence shown here is derived from an EMBL/GenBank/DDBJ whole genome shotgun (WGS) entry which is preliminary data.</text>
</comment>
<evidence type="ECO:0000313" key="4">
    <source>
        <dbReference type="Proteomes" id="UP001597497"/>
    </source>
</evidence>
<evidence type="ECO:0000256" key="1">
    <source>
        <dbReference type="ARBA" id="ARBA00023125"/>
    </source>
</evidence>
<gene>
    <name evidence="3" type="ORF">ACFSUC_15555</name>
</gene>
<accession>A0ABW5RD44</accession>
<dbReference type="InterPro" id="IPR036390">
    <property type="entry name" value="WH_DNA-bd_sf"/>
</dbReference>
<dbReference type="PROSITE" id="PS50995">
    <property type="entry name" value="HTH_MARR_2"/>
    <property type="match status" value="1"/>
</dbReference>
<organism evidence="3 4">
    <name type="scientific">Marinicrinis sediminis</name>
    <dbReference type="NCBI Taxonomy" id="1652465"/>
    <lineage>
        <taxon>Bacteria</taxon>
        <taxon>Bacillati</taxon>
        <taxon>Bacillota</taxon>
        <taxon>Bacilli</taxon>
        <taxon>Bacillales</taxon>
        <taxon>Paenibacillaceae</taxon>
    </lineage>
</organism>
<dbReference type="Pfam" id="PF01047">
    <property type="entry name" value="MarR"/>
    <property type="match status" value="1"/>
</dbReference>
<keyword evidence="1" id="KW-0238">DNA-binding</keyword>
<name>A0ABW5RD44_9BACL</name>